<reference evidence="1" key="2">
    <citation type="journal article" date="2021" name="PeerJ">
        <title>Extensive microbial diversity within the chicken gut microbiome revealed by metagenomics and culture.</title>
        <authorList>
            <person name="Gilroy R."/>
            <person name="Ravi A."/>
            <person name="Getino M."/>
            <person name="Pursley I."/>
            <person name="Horton D.L."/>
            <person name="Alikhan N.F."/>
            <person name="Baker D."/>
            <person name="Gharbi K."/>
            <person name="Hall N."/>
            <person name="Watson M."/>
            <person name="Adriaenssens E.M."/>
            <person name="Foster-Nyarko E."/>
            <person name="Jarju S."/>
            <person name="Secka A."/>
            <person name="Antonio M."/>
            <person name="Oren A."/>
            <person name="Chaudhuri R.R."/>
            <person name="La Ragione R."/>
            <person name="Hildebrand F."/>
            <person name="Pallen M.J."/>
        </authorList>
    </citation>
    <scope>NUCLEOTIDE SEQUENCE</scope>
    <source>
        <strain evidence="1">ChiHjej13B12-12457</strain>
    </source>
</reference>
<gene>
    <name evidence="1" type="ORF">IAC94_03300</name>
</gene>
<organism evidence="1 2">
    <name type="scientific">Candidatus Coprenecus avistercoris</name>
    <dbReference type="NCBI Taxonomy" id="2840730"/>
    <lineage>
        <taxon>Bacteria</taxon>
        <taxon>Pseudomonadati</taxon>
        <taxon>Bacteroidota</taxon>
        <taxon>Bacteroidia</taxon>
        <taxon>Bacteroidales</taxon>
        <taxon>Rikenellaceae</taxon>
        <taxon>Rikenellaceae incertae sedis</taxon>
        <taxon>Candidatus Coprenecus</taxon>
    </lineage>
</organism>
<sequence>MKHLAILLTLSILTSTRIRAQEMVTDYKARPGQMVEDILPTDIQYLLPVFEKTAVTLQSGDEQTGRINIHTLTQKVHMLDEKGDTMMVAGQEDIVRIQTRDCTIIPADTCWVTVIAEHGGITLSSLASIELEYPDGYGNDKQNEELSGGNHLTWLTGAKTTVRYSRDGVPETRTRRYSPDETFTLRCIYKTEFVLTSEGRMYPCRLQSFLKLFPEKKKQIRGFAKTNYTYFNELESVMQLFNFCAGI</sequence>
<name>A0A9D1E0G5_9BACT</name>
<accession>A0A9D1E0G5</accession>
<dbReference type="Proteomes" id="UP000886744">
    <property type="component" value="Unassembled WGS sequence"/>
</dbReference>
<proteinExistence type="predicted"/>
<evidence type="ECO:0000313" key="2">
    <source>
        <dbReference type="Proteomes" id="UP000886744"/>
    </source>
</evidence>
<protein>
    <submittedName>
        <fullName evidence="1">Uncharacterized protein</fullName>
    </submittedName>
</protein>
<reference evidence="1" key="1">
    <citation type="submission" date="2020-10" db="EMBL/GenBank/DDBJ databases">
        <authorList>
            <person name="Gilroy R."/>
        </authorList>
    </citation>
    <scope>NUCLEOTIDE SEQUENCE</scope>
    <source>
        <strain evidence="1">ChiHjej13B12-12457</strain>
    </source>
</reference>
<dbReference type="EMBL" id="DVHI01000041">
    <property type="protein sequence ID" value="HIR62534.1"/>
    <property type="molecule type" value="Genomic_DNA"/>
</dbReference>
<evidence type="ECO:0000313" key="1">
    <source>
        <dbReference type="EMBL" id="HIR62534.1"/>
    </source>
</evidence>
<dbReference type="AlphaFoldDB" id="A0A9D1E0G5"/>
<comment type="caution">
    <text evidence="1">The sequence shown here is derived from an EMBL/GenBank/DDBJ whole genome shotgun (WGS) entry which is preliminary data.</text>
</comment>